<sequence>MPSLVAEEGTEVAMAPTQDLWAAFLDDLQTRRPNGGTLLAQLQDTLLTALGRMPDEGWADRVLITRRLAARTPSMNAHGLQFCDRTTRTAITILQERFGLADPHDMRPRLALDMMVAAFHCALEELTFQPGPANRDDLTARLRDAFAAIPGSVTMTLP</sequence>
<dbReference type="EMBL" id="JAUSQU010000001">
    <property type="protein sequence ID" value="MDP9842869.1"/>
    <property type="molecule type" value="Genomic_DNA"/>
</dbReference>
<keyword evidence="2" id="KW-1185">Reference proteome</keyword>
<name>A0ABT9Q9V8_9ACTN</name>
<evidence type="ECO:0000313" key="1">
    <source>
        <dbReference type="EMBL" id="MDP9842869.1"/>
    </source>
</evidence>
<protein>
    <recommendedName>
        <fullName evidence="3">TetR family transcriptional regulator</fullName>
    </recommendedName>
</protein>
<proteinExistence type="predicted"/>
<dbReference type="Proteomes" id="UP001225356">
    <property type="component" value="Unassembled WGS sequence"/>
</dbReference>
<evidence type="ECO:0000313" key="2">
    <source>
        <dbReference type="Proteomes" id="UP001225356"/>
    </source>
</evidence>
<accession>A0ABT9Q9V8</accession>
<organism evidence="1 2">
    <name type="scientific">Streptosporangium lutulentum</name>
    <dbReference type="NCBI Taxonomy" id="1461250"/>
    <lineage>
        <taxon>Bacteria</taxon>
        <taxon>Bacillati</taxon>
        <taxon>Actinomycetota</taxon>
        <taxon>Actinomycetes</taxon>
        <taxon>Streptosporangiales</taxon>
        <taxon>Streptosporangiaceae</taxon>
        <taxon>Streptosporangium</taxon>
    </lineage>
</organism>
<dbReference type="Gene3D" id="1.10.357.10">
    <property type="entry name" value="Tetracycline Repressor, domain 2"/>
    <property type="match status" value="1"/>
</dbReference>
<evidence type="ECO:0008006" key="3">
    <source>
        <dbReference type="Google" id="ProtNLM"/>
    </source>
</evidence>
<gene>
    <name evidence="1" type="ORF">J2853_002080</name>
</gene>
<comment type="caution">
    <text evidence="1">The sequence shown here is derived from an EMBL/GenBank/DDBJ whole genome shotgun (WGS) entry which is preliminary data.</text>
</comment>
<reference evidence="1 2" key="1">
    <citation type="submission" date="2023-07" db="EMBL/GenBank/DDBJ databases">
        <title>Sequencing the genomes of 1000 actinobacteria strains.</title>
        <authorList>
            <person name="Klenk H.-P."/>
        </authorList>
    </citation>
    <scope>NUCLEOTIDE SEQUENCE [LARGE SCALE GENOMIC DNA]</scope>
    <source>
        <strain evidence="1 2">DSM 46740</strain>
    </source>
</reference>
<dbReference type="RefSeq" id="WP_307556740.1">
    <property type="nucleotide sequence ID" value="NZ_JAUSQU010000001.1"/>
</dbReference>